<dbReference type="GO" id="GO:0000786">
    <property type="term" value="C:nucleosome"/>
    <property type="evidence" value="ECO:0007669"/>
    <property type="project" value="InterPro"/>
</dbReference>
<dbReference type="GO" id="GO:0003677">
    <property type="term" value="F:DNA binding"/>
    <property type="evidence" value="ECO:0007669"/>
    <property type="project" value="InterPro"/>
</dbReference>
<evidence type="ECO:0000256" key="2">
    <source>
        <dbReference type="ARBA" id="ARBA00013194"/>
    </source>
</evidence>
<dbReference type="InterPro" id="IPR046357">
    <property type="entry name" value="PPIase_dom_sf"/>
</dbReference>
<evidence type="ECO:0000256" key="3">
    <source>
        <dbReference type="ARBA" id="ARBA00023110"/>
    </source>
</evidence>
<keyword evidence="3 5" id="KW-0697">Rotamase</keyword>
<keyword evidence="9" id="KW-1185">Reference proteome</keyword>
<comment type="caution">
    <text evidence="8">The sequence shown here is derived from an EMBL/GenBank/DDBJ whole genome shotgun (WGS) entry which is preliminary data.</text>
</comment>
<dbReference type="OMA" id="PAIAKCM"/>
<reference evidence="8" key="1">
    <citation type="submission" date="2021-05" db="EMBL/GenBank/DDBJ databases">
        <title>The genome of the haptophyte Pavlova lutheri (Diacronema luteri, Pavlovales) - a model for lipid biosynthesis in eukaryotic algae.</title>
        <authorList>
            <person name="Hulatt C.J."/>
            <person name="Posewitz M.C."/>
        </authorList>
    </citation>
    <scope>NUCLEOTIDE SEQUENCE</scope>
    <source>
        <strain evidence="8">NIVA-4/92</strain>
    </source>
</reference>
<evidence type="ECO:0000313" key="9">
    <source>
        <dbReference type="Proteomes" id="UP000751190"/>
    </source>
</evidence>
<protein>
    <recommendedName>
        <fullName evidence="2 5">peptidylprolyl isomerase</fullName>
        <ecNumber evidence="2 5">5.2.1.8</ecNumber>
    </recommendedName>
</protein>
<dbReference type="SUPFAM" id="SSF54534">
    <property type="entry name" value="FKBP-like"/>
    <property type="match status" value="1"/>
</dbReference>
<dbReference type="InterPro" id="IPR036390">
    <property type="entry name" value="WH_DNA-bd_sf"/>
</dbReference>
<dbReference type="Gene3D" id="1.10.10.10">
    <property type="entry name" value="Winged helix-like DNA-binding domain superfamily/Winged helix DNA-binding domain"/>
    <property type="match status" value="1"/>
</dbReference>
<accession>A0A8J6CFR4</accession>
<dbReference type="Gene3D" id="3.10.50.40">
    <property type="match status" value="1"/>
</dbReference>
<dbReference type="PROSITE" id="PS50059">
    <property type="entry name" value="FKBP_PPIASE"/>
    <property type="match status" value="1"/>
</dbReference>
<sequence>MEPRTVLDKVVAAISLLAEPSGASRPAIAKCMTANYGETSAALLKRAIAAGVKCGKLVQTGQRFSLAGVAVPPRLGCTVVKAVLKEGSGAVSQLGDTIDVKYVGSLADGSQFDRAAHFRFTLGAGDVIKGWDAGIPGMRVGERARLEVPPSLGYGKKGSAPEIPPNATLTFDVTLNSIAGPVP</sequence>
<feature type="domain" description="PPIase FKBP-type" evidence="6">
    <location>
        <begin position="95"/>
        <end position="179"/>
    </location>
</feature>
<feature type="domain" description="H15" evidence="7">
    <location>
        <begin position="2"/>
        <end position="68"/>
    </location>
</feature>
<evidence type="ECO:0000256" key="4">
    <source>
        <dbReference type="ARBA" id="ARBA00023235"/>
    </source>
</evidence>
<evidence type="ECO:0000259" key="6">
    <source>
        <dbReference type="PROSITE" id="PS50059"/>
    </source>
</evidence>
<gene>
    <name evidence="8" type="ORF">KFE25_005841</name>
</gene>
<dbReference type="CDD" id="cd00073">
    <property type="entry name" value="H15"/>
    <property type="match status" value="1"/>
</dbReference>
<dbReference type="Proteomes" id="UP000751190">
    <property type="component" value="Unassembled WGS sequence"/>
</dbReference>
<evidence type="ECO:0000313" key="8">
    <source>
        <dbReference type="EMBL" id="KAG8469386.1"/>
    </source>
</evidence>
<dbReference type="EC" id="5.2.1.8" evidence="2 5"/>
<dbReference type="SMART" id="SM00526">
    <property type="entry name" value="H15"/>
    <property type="match status" value="1"/>
</dbReference>
<dbReference type="Pfam" id="PF00254">
    <property type="entry name" value="FKBP_C"/>
    <property type="match status" value="1"/>
</dbReference>
<keyword evidence="4 5" id="KW-0413">Isomerase</keyword>
<evidence type="ECO:0000259" key="7">
    <source>
        <dbReference type="PROSITE" id="PS51504"/>
    </source>
</evidence>
<dbReference type="GO" id="GO:0003755">
    <property type="term" value="F:peptidyl-prolyl cis-trans isomerase activity"/>
    <property type="evidence" value="ECO:0007669"/>
    <property type="project" value="UniProtKB-KW"/>
</dbReference>
<evidence type="ECO:0000256" key="1">
    <source>
        <dbReference type="ARBA" id="ARBA00000971"/>
    </source>
</evidence>
<dbReference type="AlphaFoldDB" id="A0A8J6CFR4"/>
<evidence type="ECO:0000256" key="5">
    <source>
        <dbReference type="PROSITE-ProRule" id="PRU00277"/>
    </source>
</evidence>
<dbReference type="PANTHER" id="PTHR43811:SF19">
    <property type="entry name" value="39 KDA FK506-BINDING NUCLEAR PROTEIN"/>
    <property type="match status" value="1"/>
</dbReference>
<dbReference type="SUPFAM" id="SSF46785">
    <property type="entry name" value="Winged helix' DNA-binding domain"/>
    <property type="match status" value="1"/>
</dbReference>
<dbReference type="PROSITE" id="PS51504">
    <property type="entry name" value="H15"/>
    <property type="match status" value="1"/>
</dbReference>
<name>A0A8J6CFR4_DIALT</name>
<dbReference type="InterPro" id="IPR036388">
    <property type="entry name" value="WH-like_DNA-bd_sf"/>
</dbReference>
<organism evidence="8 9">
    <name type="scientific">Diacronema lutheri</name>
    <name type="common">Unicellular marine alga</name>
    <name type="synonym">Monochrysis lutheri</name>
    <dbReference type="NCBI Taxonomy" id="2081491"/>
    <lineage>
        <taxon>Eukaryota</taxon>
        <taxon>Haptista</taxon>
        <taxon>Haptophyta</taxon>
        <taxon>Pavlovophyceae</taxon>
        <taxon>Pavlovales</taxon>
        <taxon>Pavlovaceae</taxon>
        <taxon>Diacronema</taxon>
    </lineage>
</organism>
<proteinExistence type="predicted"/>
<dbReference type="GO" id="GO:0006334">
    <property type="term" value="P:nucleosome assembly"/>
    <property type="evidence" value="ECO:0007669"/>
    <property type="project" value="InterPro"/>
</dbReference>
<dbReference type="FunFam" id="3.10.50.40:FF:000006">
    <property type="entry name" value="Peptidyl-prolyl cis-trans isomerase"/>
    <property type="match status" value="1"/>
</dbReference>
<dbReference type="PANTHER" id="PTHR43811">
    <property type="entry name" value="FKBP-TYPE PEPTIDYL-PROLYL CIS-TRANS ISOMERASE FKPA"/>
    <property type="match status" value="1"/>
</dbReference>
<comment type="catalytic activity">
    <reaction evidence="1 5">
        <text>[protein]-peptidylproline (omega=180) = [protein]-peptidylproline (omega=0)</text>
        <dbReference type="Rhea" id="RHEA:16237"/>
        <dbReference type="Rhea" id="RHEA-COMP:10747"/>
        <dbReference type="Rhea" id="RHEA-COMP:10748"/>
        <dbReference type="ChEBI" id="CHEBI:83833"/>
        <dbReference type="ChEBI" id="CHEBI:83834"/>
        <dbReference type="EC" id="5.2.1.8"/>
    </reaction>
</comment>
<dbReference type="InterPro" id="IPR001179">
    <property type="entry name" value="PPIase_FKBP_dom"/>
</dbReference>
<dbReference type="Pfam" id="PF00538">
    <property type="entry name" value="Linker_histone"/>
    <property type="match status" value="1"/>
</dbReference>
<dbReference type="InterPro" id="IPR005818">
    <property type="entry name" value="Histone_H1/H5_H15"/>
</dbReference>
<dbReference type="OrthoDB" id="1902587at2759"/>
<dbReference type="EMBL" id="JAGTXO010000002">
    <property type="protein sequence ID" value="KAG8469386.1"/>
    <property type="molecule type" value="Genomic_DNA"/>
</dbReference>